<proteinExistence type="predicted"/>
<dbReference type="AlphaFoldDB" id="A1VVM7"/>
<geneLocation type="plasmid" evidence="1 2">
    <name>pPNAP01</name>
</geneLocation>
<organism evidence="1 2">
    <name type="scientific">Polaromonas naphthalenivorans (strain CJ2)</name>
    <dbReference type="NCBI Taxonomy" id="365044"/>
    <lineage>
        <taxon>Bacteria</taxon>
        <taxon>Pseudomonadati</taxon>
        <taxon>Pseudomonadota</taxon>
        <taxon>Betaproteobacteria</taxon>
        <taxon>Burkholderiales</taxon>
        <taxon>Comamonadaceae</taxon>
        <taxon>Polaromonas</taxon>
    </lineage>
</organism>
<name>A1VVM7_POLNA</name>
<protein>
    <submittedName>
        <fullName evidence="1">Uncharacterized protein</fullName>
    </submittedName>
</protein>
<keyword evidence="2" id="KW-1185">Reference proteome</keyword>
<dbReference type="Proteomes" id="UP000000644">
    <property type="component" value="Plasmid pPNAP01"/>
</dbReference>
<reference evidence="2" key="1">
    <citation type="journal article" date="2009" name="Environ. Microbiol.">
        <title>The genome of Polaromonas naphthalenivorans strain CJ2, isolated from coal tar-contaminated sediment, reveals physiological and metabolic versatility and evolution through extensive horizontal gene transfer.</title>
        <authorList>
            <person name="Yagi J.M."/>
            <person name="Sims D."/>
            <person name="Brettin T."/>
            <person name="Bruce D."/>
            <person name="Madsen E.L."/>
        </authorList>
    </citation>
    <scope>NUCLEOTIDE SEQUENCE [LARGE SCALE GENOMIC DNA]</scope>
    <source>
        <strain evidence="2">CJ2</strain>
        <plasmid evidence="2">Plasmid pPNAP01</plasmid>
    </source>
</reference>
<accession>A1VVM7</accession>
<evidence type="ECO:0000313" key="2">
    <source>
        <dbReference type="Proteomes" id="UP000000644"/>
    </source>
</evidence>
<evidence type="ECO:0000313" key="1">
    <source>
        <dbReference type="EMBL" id="ABM39705.1"/>
    </source>
</evidence>
<keyword evidence="1" id="KW-0614">Plasmid</keyword>
<gene>
    <name evidence="1" type="ordered locus">Pnap_4428</name>
</gene>
<dbReference type="KEGG" id="pna:Pnap_4428"/>
<dbReference type="HOGENOM" id="CLU_2207627_0_0_4"/>
<dbReference type="RefSeq" id="WP_011798076.1">
    <property type="nucleotide sequence ID" value="NC_008757.1"/>
</dbReference>
<sequence>MILQLDIEQLAPGLYEAHCECQTPPTTLHGSISAALKHYGEGIPADFCRFVEVRYDGVNSGTTAVTRLANEPEAMARQLMGLAAAVYEACQDMTSARRASAGTAKER</sequence>
<dbReference type="EMBL" id="CP000530">
    <property type="protein sequence ID" value="ABM39705.1"/>
    <property type="molecule type" value="Genomic_DNA"/>
</dbReference>